<dbReference type="SUPFAM" id="SSF57845">
    <property type="entry name" value="B-box zinc-binding domain"/>
    <property type="match status" value="1"/>
</dbReference>
<dbReference type="Gene3D" id="3.40.50.300">
    <property type="entry name" value="P-loop containing nucleotide triphosphate hydrolases"/>
    <property type="match status" value="1"/>
</dbReference>
<evidence type="ECO:0000256" key="3">
    <source>
        <dbReference type="SAM" id="Coils"/>
    </source>
</evidence>
<evidence type="ECO:0008006" key="6">
    <source>
        <dbReference type="Google" id="ProtNLM"/>
    </source>
</evidence>
<dbReference type="GO" id="GO:0005525">
    <property type="term" value="F:GTP binding"/>
    <property type="evidence" value="ECO:0007669"/>
    <property type="project" value="UniProtKB-KW"/>
</dbReference>
<organism evidence="4 5">
    <name type="scientific">Ancylostoma ceylanicum</name>
    <dbReference type="NCBI Taxonomy" id="53326"/>
    <lineage>
        <taxon>Eukaryota</taxon>
        <taxon>Metazoa</taxon>
        <taxon>Ecdysozoa</taxon>
        <taxon>Nematoda</taxon>
        <taxon>Chromadorea</taxon>
        <taxon>Rhabditida</taxon>
        <taxon>Rhabditina</taxon>
        <taxon>Rhabditomorpha</taxon>
        <taxon>Strongyloidea</taxon>
        <taxon>Ancylostomatidae</taxon>
        <taxon>Ancylostomatinae</taxon>
        <taxon>Ancylostoma</taxon>
    </lineage>
</organism>
<evidence type="ECO:0000313" key="5">
    <source>
        <dbReference type="Proteomes" id="UP000054495"/>
    </source>
</evidence>
<dbReference type="PANTHER" id="PTHR47156">
    <property type="entry name" value="PROTEIN CBG20824"/>
    <property type="match status" value="1"/>
</dbReference>
<dbReference type="SUPFAM" id="SSF52540">
    <property type="entry name" value="P-loop containing nucleoside triphosphate hydrolases"/>
    <property type="match status" value="1"/>
</dbReference>
<sequence>MARPMHIFAERIKVKMGEYGCNVCNEEYSALEERRTPRVLTGDVRQLKKNFALLELIERIQQSRSGGETVDRYARDRLLGIDCDEDPCHTAVLFCTEETCSNRNGLMCTFCRDYGLHKGHAHVLIERETDELREKLQESISEVTKTLAKVETLKRRLQKAAAELSNRERGPFGDALTQVRSHFNRLRESLCRDEEAALDTLTSHVNGRVAALNSFVERMDAISNKLNSTTAELQRSLVLDRSKLVERKNDLLALAESASMEEVRPPEESLMSTLIPYSISRTNRLHLGQYEDARVVFLGLDGAGKTTLLRSLMRAPHVPDVSPTNG</sequence>
<keyword evidence="3" id="KW-0175">Coiled coil</keyword>
<dbReference type="PANTHER" id="PTHR47156:SF10">
    <property type="entry name" value="E3 UBIQUITIN-PROTEIN LIGASE TRIM-21-RELATED"/>
    <property type="match status" value="1"/>
</dbReference>
<keyword evidence="5" id="KW-1185">Reference proteome</keyword>
<dbReference type="EMBL" id="KE125400">
    <property type="protein sequence ID" value="EPB68665.1"/>
    <property type="molecule type" value="Genomic_DNA"/>
</dbReference>
<dbReference type="CDD" id="cd19774">
    <property type="entry name" value="Bbox2_TRIM23_C-IX_rpt2"/>
    <property type="match status" value="1"/>
</dbReference>
<dbReference type="InterPro" id="IPR027417">
    <property type="entry name" value="P-loop_NTPase"/>
</dbReference>
<evidence type="ECO:0000313" key="4">
    <source>
        <dbReference type="EMBL" id="EPB68665.1"/>
    </source>
</evidence>
<name>A0A0D6L9N7_9BILA</name>
<dbReference type="Proteomes" id="UP000054495">
    <property type="component" value="Unassembled WGS sequence"/>
</dbReference>
<evidence type="ECO:0000256" key="1">
    <source>
        <dbReference type="ARBA" id="ARBA00022741"/>
    </source>
</evidence>
<dbReference type="AlphaFoldDB" id="A0A0D6L9N7"/>
<dbReference type="InterPro" id="IPR052667">
    <property type="entry name" value="E3_ubiquitin-ligase_RING"/>
</dbReference>
<dbReference type="Pfam" id="PF00025">
    <property type="entry name" value="Arf"/>
    <property type="match status" value="1"/>
</dbReference>
<proteinExistence type="predicted"/>
<accession>A0A0D6L9N7</accession>
<protein>
    <recommendedName>
        <fullName evidence="6">B box-type domain-containing protein</fullName>
    </recommendedName>
</protein>
<keyword evidence="1" id="KW-0547">Nucleotide-binding</keyword>
<dbReference type="InterPro" id="IPR006689">
    <property type="entry name" value="Small_GTPase_ARF/SAR"/>
</dbReference>
<dbReference type="GO" id="GO:0003924">
    <property type="term" value="F:GTPase activity"/>
    <property type="evidence" value="ECO:0007669"/>
    <property type="project" value="InterPro"/>
</dbReference>
<feature type="coiled-coil region" evidence="3">
    <location>
        <begin position="133"/>
        <end position="170"/>
    </location>
</feature>
<evidence type="ECO:0000256" key="2">
    <source>
        <dbReference type="ARBA" id="ARBA00023134"/>
    </source>
</evidence>
<gene>
    <name evidence="4" type="ORF">ANCCEY_12244</name>
</gene>
<reference evidence="4 5" key="1">
    <citation type="submission" date="2013-05" db="EMBL/GenBank/DDBJ databases">
        <title>Draft genome of the parasitic nematode Anyclostoma ceylanicum.</title>
        <authorList>
            <person name="Mitreva M."/>
        </authorList>
    </citation>
    <scope>NUCLEOTIDE SEQUENCE [LARGE SCALE GENOMIC DNA]</scope>
</reference>
<keyword evidence="2" id="KW-0342">GTP-binding</keyword>
<dbReference type="Gene3D" id="3.30.160.60">
    <property type="entry name" value="Classic Zinc Finger"/>
    <property type="match status" value="1"/>
</dbReference>
<dbReference type="SUPFAM" id="SSF58113">
    <property type="entry name" value="Apolipoprotein A-I"/>
    <property type="match status" value="1"/>
</dbReference>